<proteinExistence type="predicted"/>
<evidence type="ECO:0000313" key="1">
    <source>
        <dbReference type="EMBL" id="UOQ69855.1"/>
    </source>
</evidence>
<keyword evidence="2" id="KW-1185">Reference proteome</keyword>
<gene>
    <name evidence="1" type="ORF">MUN86_30205</name>
</gene>
<geneLocation type="plasmid" evidence="1 2">
    <name>unnamed8</name>
</geneLocation>
<protein>
    <submittedName>
        <fullName evidence="1">Carboxylesterase family protein</fullName>
    </submittedName>
</protein>
<keyword evidence="1" id="KW-0614">Plasmid</keyword>
<dbReference type="Proteomes" id="UP000830401">
    <property type="component" value="Plasmid unnamed8"/>
</dbReference>
<organism evidence="1 2">
    <name type="scientific">Hymenobacter volaticus</name>
    <dbReference type="NCBI Taxonomy" id="2932254"/>
    <lineage>
        <taxon>Bacteria</taxon>
        <taxon>Pseudomonadati</taxon>
        <taxon>Bacteroidota</taxon>
        <taxon>Cytophagia</taxon>
        <taxon>Cytophagales</taxon>
        <taxon>Hymenobacteraceae</taxon>
        <taxon>Hymenobacter</taxon>
    </lineage>
</organism>
<evidence type="ECO:0000313" key="2">
    <source>
        <dbReference type="Proteomes" id="UP000830401"/>
    </source>
</evidence>
<sequence>MHAQEIGYVWNTLGPAATKSETARALSRQMHQRWVRFIATGTPGADWPMYAPAWRQALVFDSVSQVKQLAPLYEDPTFPGQAFKL</sequence>
<dbReference type="RefSeq" id="WP_245127704.1">
    <property type="nucleotide sequence ID" value="NZ_CP095069.1"/>
</dbReference>
<accession>A0ABY4GFW6</accession>
<reference evidence="1" key="1">
    <citation type="submission" date="2022-04" db="EMBL/GenBank/DDBJ databases">
        <title>Hymenobacter sp. isolated from the air.</title>
        <authorList>
            <person name="Won M."/>
            <person name="Lee C.-M."/>
            <person name="Woen H.-Y."/>
            <person name="Kwon S.-W."/>
        </authorList>
    </citation>
    <scope>NUCLEOTIDE SEQUENCE</scope>
    <source>
        <strain evidence="1">5420S-77</strain>
        <plasmid evidence="1">unnamed8</plasmid>
    </source>
</reference>
<name>A0ABY4GFW6_9BACT</name>
<dbReference type="EMBL" id="CP095069">
    <property type="protein sequence ID" value="UOQ69855.1"/>
    <property type="molecule type" value="Genomic_DNA"/>
</dbReference>
<dbReference type="SUPFAM" id="SSF53474">
    <property type="entry name" value="alpha/beta-Hydrolases"/>
    <property type="match status" value="1"/>
</dbReference>
<dbReference type="Gene3D" id="3.40.50.1820">
    <property type="entry name" value="alpha/beta hydrolase"/>
    <property type="match status" value="1"/>
</dbReference>
<dbReference type="InterPro" id="IPR029058">
    <property type="entry name" value="AB_hydrolase_fold"/>
</dbReference>